<proteinExistence type="predicted"/>
<evidence type="ECO:0000256" key="1">
    <source>
        <dbReference type="SAM" id="MobiDB-lite"/>
    </source>
</evidence>
<feature type="compositionally biased region" description="Low complexity" evidence="1">
    <location>
        <begin position="20"/>
        <end position="35"/>
    </location>
</feature>
<sequence>MTNDSSNSQLLHKQSDKLSELNSSTLSSTVSGDSNSEAEHEHTSQSDCVLSKTTSKQIEVVPTKSEERKRIRCKACNENSDVVKRFFYRGRIPPICTGTEARTGTIATHLRSETHKESVKLNRIKGLSSSEKNTSNTLIQDSKCTNTPSRQSNRVVTSEIAHTFDYNNPFEEYDASVFDLQYVTPASHQQLLKIIVLADLPRFKEEIDDCLAASFCCDASMDCTKKDNEFMLL</sequence>
<dbReference type="Proteomes" id="UP001152795">
    <property type="component" value="Unassembled WGS sequence"/>
</dbReference>
<evidence type="ECO:0000313" key="3">
    <source>
        <dbReference type="Proteomes" id="UP001152795"/>
    </source>
</evidence>
<reference evidence="2" key="1">
    <citation type="submission" date="2020-04" db="EMBL/GenBank/DDBJ databases">
        <authorList>
            <person name="Alioto T."/>
            <person name="Alioto T."/>
            <person name="Gomez Garrido J."/>
        </authorList>
    </citation>
    <scope>NUCLEOTIDE SEQUENCE</scope>
    <source>
        <strain evidence="2">A484AB</strain>
    </source>
</reference>
<comment type="caution">
    <text evidence="2">The sequence shown here is derived from an EMBL/GenBank/DDBJ whole genome shotgun (WGS) entry which is preliminary data.</text>
</comment>
<protein>
    <submittedName>
        <fullName evidence="2">Uncharacterized protein</fullName>
    </submittedName>
</protein>
<keyword evidence="3" id="KW-1185">Reference proteome</keyword>
<name>A0A6S7GQ59_PARCT</name>
<organism evidence="2 3">
    <name type="scientific">Paramuricea clavata</name>
    <name type="common">Red gorgonian</name>
    <name type="synonym">Violescent sea-whip</name>
    <dbReference type="NCBI Taxonomy" id="317549"/>
    <lineage>
        <taxon>Eukaryota</taxon>
        <taxon>Metazoa</taxon>
        <taxon>Cnidaria</taxon>
        <taxon>Anthozoa</taxon>
        <taxon>Octocorallia</taxon>
        <taxon>Malacalcyonacea</taxon>
        <taxon>Plexauridae</taxon>
        <taxon>Paramuricea</taxon>
    </lineage>
</organism>
<dbReference type="AlphaFoldDB" id="A0A6S7GQ59"/>
<feature type="region of interest" description="Disordered" evidence="1">
    <location>
        <begin position="1"/>
        <end position="51"/>
    </location>
</feature>
<evidence type="ECO:0000313" key="2">
    <source>
        <dbReference type="EMBL" id="CAB3995664.1"/>
    </source>
</evidence>
<feature type="compositionally biased region" description="Polar residues" evidence="1">
    <location>
        <begin position="1"/>
        <end position="12"/>
    </location>
</feature>
<gene>
    <name evidence="2" type="ORF">PACLA_8A011524</name>
</gene>
<dbReference type="EMBL" id="CACRXK020002708">
    <property type="protein sequence ID" value="CAB3995664.1"/>
    <property type="molecule type" value="Genomic_DNA"/>
</dbReference>
<accession>A0A6S7GQ59</accession>